<feature type="transmembrane region" description="Helical" evidence="15">
    <location>
        <begin position="815"/>
        <end position="835"/>
    </location>
</feature>
<feature type="domain" description="G-protein coupled receptors family 2 profile 2" evidence="18">
    <location>
        <begin position="694"/>
        <end position="987"/>
    </location>
</feature>
<dbReference type="InterPro" id="IPR001611">
    <property type="entry name" value="Leu-rich_rpt"/>
</dbReference>
<evidence type="ECO:0000256" key="12">
    <source>
        <dbReference type="ARBA" id="ARBA00023224"/>
    </source>
</evidence>
<dbReference type="OrthoDB" id="10031018at2759"/>
<feature type="region of interest" description="Disordered" evidence="14">
    <location>
        <begin position="1275"/>
        <end position="1396"/>
    </location>
</feature>
<dbReference type="PROSITE" id="PS50261">
    <property type="entry name" value="G_PROTEIN_RECEP_F2_4"/>
    <property type="match status" value="1"/>
</dbReference>
<keyword evidence="8" id="KW-0297">G-protein coupled receptor</keyword>
<dbReference type="GO" id="GO:0009897">
    <property type="term" value="C:external side of plasma membrane"/>
    <property type="evidence" value="ECO:0007669"/>
    <property type="project" value="TreeGrafter"/>
</dbReference>
<evidence type="ECO:0000256" key="4">
    <source>
        <dbReference type="ARBA" id="ARBA00022692"/>
    </source>
</evidence>
<dbReference type="SMART" id="SM00082">
    <property type="entry name" value="LRRCT"/>
    <property type="match status" value="1"/>
</dbReference>
<reference evidence="20" key="1">
    <citation type="journal article" date="2023" name="Science">
        <title>Genome structures resolve the early diversification of teleost fishes.</title>
        <authorList>
            <person name="Parey E."/>
            <person name="Louis A."/>
            <person name="Montfort J."/>
            <person name="Bouchez O."/>
            <person name="Roques C."/>
            <person name="Iampietro C."/>
            <person name="Lluch J."/>
            <person name="Castinel A."/>
            <person name="Donnadieu C."/>
            <person name="Desvignes T."/>
            <person name="Floi Bucao C."/>
            <person name="Jouanno E."/>
            <person name="Wen M."/>
            <person name="Mejri S."/>
            <person name="Dirks R."/>
            <person name="Jansen H."/>
            <person name="Henkel C."/>
            <person name="Chen W.J."/>
            <person name="Zahm M."/>
            <person name="Cabau C."/>
            <person name="Klopp C."/>
            <person name="Thompson A.W."/>
            <person name="Robinson-Rechavi M."/>
            <person name="Braasch I."/>
            <person name="Lecointre G."/>
            <person name="Bobe J."/>
            <person name="Postlethwait J.H."/>
            <person name="Berthelot C."/>
            <person name="Roest Crollius H."/>
            <person name="Guiguen Y."/>
        </authorList>
    </citation>
    <scope>NUCLEOTIDE SEQUENCE</scope>
    <source>
        <strain evidence="20">WJC10195</strain>
    </source>
</reference>
<proteinExistence type="inferred from homology"/>
<evidence type="ECO:0000256" key="8">
    <source>
        <dbReference type="ARBA" id="ARBA00023040"/>
    </source>
</evidence>
<evidence type="ECO:0000313" key="20">
    <source>
        <dbReference type="EMBL" id="KAJ8339651.1"/>
    </source>
</evidence>
<dbReference type="Gene3D" id="2.60.220.50">
    <property type="match status" value="1"/>
</dbReference>
<dbReference type="SUPFAM" id="SSF111418">
    <property type="entry name" value="Hormone receptor domain"/>
    <property type="match status" value="1"/>
</dbReference>
<keyword evidence="21" id="KW-1185">Reference proteome</keyword>
<evidence type="ECO:0000256" key="10">
    <source>
        <dbReference type="ARBA" id="ARBA00023157"/>
    </source>
</evidence>
<dbReference type="InterPro" id="IPR000203">
    <property type="entry name" value="GPS"/>
</dbReference>
<dbReference type="Gene3D" id="3.80.10.10">
    <property type="entry name" value="Ribonuclease Inhibitor"/>
    <property type="match status" value="1"/>
</dbReference>
<feature type="region of interest" description="Disordered" evidence="14">
    <location>
        <begin position="891"/>
        <end position="917"/>
    </location>
</feature>
<dbReference type="Gene3D" id="1.20.1070.10">
    <property type="entry name" value="Rhodopsin 7-helix transmembrane proteins"/>
    <property type="match status" value="1"/>
</dbReference>
<evidence type="ECO:0000256" key="1">
    <source>
        <dbReference type="ARBA" id="ARBA00004141"/>
    </source>
</evidence>
<feature type="region of interest" description="Disordered" evidence="14">
    <location>
        <begin position="1059"/>
        <end position="1113"/>
    </location>
</feature>
<keyword evidence="12" id="KW-0807">Transducer</keyword>
<dbReference type="InterPro" id="IPR003591">
    <property type="entry name" value="Leu-rich_rpt_typical-subtyp"/>
</dbReference>
<feature type="compositionally biased region" description="Polar residues" evidence="14">
    <location>
        <begin position="1554"/>
        <end position="1564"/>
    </location>
</feature>
<dbReference type="InterPro" id="IPR013783">
    <property type="entry name" value="Ig-like_fold"/>
</dbReference>
<evidence type="ECO:0000256" key="15">
    <source>
        <dbReference type="SAM" id="Phobius"/>
    </source>
</evidence>
<comment type="subcellular location">
    <subcellularLocation>
        <location evidence="1">Membrane</location>
        <topology evidence="1">Multi-pass membrane protein</topology>
    </subcellularLocation>
</comment>
<feature type="compositionally biased region" description="Basic and acidic residues" evidence="14">
    <location>
        <begin position="1378"/>
        <end position="1395"/>
    </location>
</feature>
<keyword evidence="6" id="KW-0677">Repeat</keyword>
<dbReference type="Pfam" id="PF13855">
    <property type="entry name" value="LRR_8"/>
    <property type="match status" value="1"/>
</dbReference>
<dbReference type="InterPro" id="IPR032675">
    <property type="entry name" value="LRR_dom_sf"/>
</dbReference>
<feature type="region of interest" description="Disordered" evidence="14">
    <location>
        <begin position="2118"/>
        <end position="2181"/>
    </location>
</feature>
<evidence type="ECO:0000256" key="3">
    <source>
        <dbReference type="ARBA" id="ARBA00022614"/>
    </source>
</evidence>
<dbReference type="InterPro" id="IPR036445">
    <property type="entry name" value="GPCR_2_extracell_dom_sf"/>
</dbReference>
<feature type="compositionally biased region" description="Polar residues" evidence="14">
    <location>
        <begin position="1025"/>
        <end position="1043"/>
    </location>
</feature>
<dbReference type="InterPro" id="IPR057244">
    <property type="entry name" value="GAIN_B"/>
</dbReference>
<dbReference type="Pfam" id="PF00002">
    <property type="entry name" value="7tm_2"/>
    <property type="match status" value="1"/>
</dbReference>
<dbReference type="SUPFAM" id="SSF48726">
    <property type="entry name" value="Immunoglobulin"/>
    <property type="match status" value="1"/>
</dbReference>
<keyword evidence="11" id="KW-0675">Receptor</keyword>
<feature type="compositionally biased region" description="Basic and acidic residues" evidence="14">
    <location>
        <begin position="1543"/>
        <end position="1553"/>
    </location>
</feature>
<evidence type="ECO:0000256" key="6">
    <source>
        <dbReference type="ARBA" id="ARBA00022737"/>
    </source>
</evidence>
<evidence type="ECO:0000256" key="7">
    <source>
        <dbReference type="ARBA" id="ARBA00022989"/>
    </source>
</evidence>
<feature type="compositionally biased region" description="Basic and acidic residues" evidence="14">
    <location>
        <begin position="2126"/>
        <end position="2136"/>
    </location>
</feature>
<feature type="transmembrane region" description="Helical" evidence="15">
    <location>
        <begin position="933"/>
        <end position="954"/>
    </location>
</feature>
<evidence type="ECO:0008006" key="22">
    <source>
        <dbReference type="Google" id="ProtNLM"/>
    </source>
</evidence>
<dbReference type="Pfam" id="PF01825">
    <property type="entry name" value="GPS"/>
    <property type="match status" value="1"/>
</dbReference>
<dbReference type="SUPFAM" id="SSF52058">
    <property type="entry name" value="L domain-like"/>
    <property type="match status" value="1"/>
</dbReference>
<dbReference type="InterPro" id="IPR007110">
    <property type="entry name" value="Ig-like_dom"/>
</dbReference>
<evidence type="ECO:0000256" key="2">
    <source>
        <dbReference type="ARBA" id="ARBA00007343"/>
    </source>
</evidence>
<dbReference type="InterPro" id="IPR017981">
    <property type="entry name" value="GPCR_2-like_7TM"/>
</dbReference>
<protein>
    <recommendedName>
        <fullName evidence="22">G-protein coupled receptor 125</fullName>
    </recommendedName>
</protein>
<comment type="similarity">
    <text evidence="2">Belongs to the G-protein coupled receptor 2 family. Adhesion G-protein coupled receptor (ADGR) subfamily.</text>
</comment>
<keyword evidence="9 15" id="KW-0472">Membrane</keyword>
<dbReference type="SMART" id="SM00409">
    <property type="entry name" value="IG"/>
    <property type="match status" value="1"/>
</dbReference>
<feature type="domain" description="G-protein coupled receptors family 2 profile 1" evidence="17">
    <location>
        <begin position="266"/>
        <end position="361"/>
    </location>
</feature>
<dbReference type="PROSITE" id="PS50221">
    <property type="entry name" value="GAIN_B"/>
    <property type="match status" value="1"/>
</dbReference>
<dbReference type="InterPro" id="IPR058808">
    <property type="entry name" value="GAIN_ADGRA2/3"/>
</dbReference>
<evidence type="ECO:0000256" key="13">
    <source>
        <dbReference type="ARBA" id="ARBA00023319"/>
    </source>
</evidence>
<dbReference type="PANTHER" id="PTHR45930">
    <property type="entry name" value="G-PROTEIN COUPLED RECEPTOR 124-LIKE PROTEIN"/>
    <property type="match status" value="1"/>
</dbReference>
<dbReference type="GO" id="GO:0007166">
    <property type="term" value="P:cell surface receptor signaling pathway"/>
    <property type="evidence" value="ECO:0007669"/>
    <property type="project" value="InterPro"/>
</dbReference>
<name>A0A9Q1EIW9_SYNKA</name>
<comment type="caution">
    <text evidence="20">The sequence shown here is derived from an EMBL/GenBank/DDBJ whole genome shotgun (WGS) entry which is preliminary data.</text>
</comment>
<accession>A0A9Q1EIW9</accession>
<keyword evidence="7 15" id="KW-1133">Transmembrane helix</keyword>
<feature type="domain" description="Ig-like" evidence="19">
    <location>
        <begin position="185"/>
        <end position="279"/>
    </location>
</feature>
<dbReference type="InterPro" id="IPR000483">
    <property type="entry name" value="Cys-rich_flank_reg_C"/>
</dbReference>
<feature type="transmembrane region" description="Helical" evidence="15">
    <location>
        <begin position="960"/>
        <end position="980"/>
    </location>
</feature>
<keyword evidence="10" id="KW-1015">Disulfide bond</keyword>
<feature type="domain" description="GAIN-B" evidence="16">
    <location>
        <begin position="523"/>
        <end position="688"/>
    </location>
</feature>
<feature type="compositionally biased region" description="Pro residues" evidence="14">
    <location>
        <begin position="1079"/>
        <end position="1089"/>
    </location>
</feature>
<feature type="transmembrane region" description="Helical" evidence="15">
    <location>
        <begin position="736"/>
        <end position="756"/>
    </location>
</feature>
<evidence type="ECO:0000259" key="18">
    <source>
        <dbReference type="PROSITE" id="PS50261"/>
    </source>
</evidence>
<evidence type="ECO:0000256" key="5">
    <source>
        <dbReference type="ARBA" id="ARBA00022729"/>
    </source>
</evidence>
<feature type="compositionally biased region" description="Low complexity" evidence="14">
    <location>
        <begin position="1352"/>
        <end position="1363"/>
    </location>
</feature>
<evidence type="ECO:0000259" key="17">
    <source>
        <dbReference type="PROSITE" id="PS50227"/>
    </source>
</evidence>
<dbReference type="GO" id="GO:0004930">
    <property type="term" value="F:G protein-coupled receptor activity"/>
    <property type="evidence" value="ECO:0007669"/>
    <property type="project" value="UniProtKB-KW"/>
</dbReference>
<evidence type="ECO:0000256" key="11">
    <source>
        <dbReference type="ARBA" id="ARBA00023170"/>
    </source>
</evidence>
<dbReference type="Gene3D" id="4.10.1240.10">
    <property type="entry name" value="GPCR, family 2, extracellular hormone receptor domain"/>
    <property type="match status" value="1"/>
</dbReference>
<dbReference type="PANTHER" id="PTHR45930:SF2">
    <property type="entry name" value="ADHESION G PROTEIN-COUPLED RECEPTOR A3"/>
    <property type="match status" value="1"/>
</dbReference>
<keyword evidence="5" id="KW-0732">Signal</keyword>
<feature type="compositionally biased region" description="Low complexity" evidence="14">
    <location>
        <begin position="1059"/>
        <end position="1070"/>
    </location>
</feature>
<feature type="compositionally biased region" description="Acidic residues" evidence="14">
    <location>
        <begin position="1495"/>
        <end position="1505"/>
    </location>
</feature>
<sequence>MTLQGGCGDVRGWNSNMERRVVEFSMGSSILSNNKIEELKNGSFTGLYALERLEIRNNIIRHIEPGTFEGLQALKRLDLSNNRIDCLNVDIFKGLASLVRLNLSGNLFSSLSPGTLDGLVFLKTLALQTQYLLCDCNLLWLLHWIKGRGIRVKDTRCSYPASLQGRPVSSLKPHLLTCDTPLELPSFRMIPSQRQVVFRGDSLPLRCLASHLGEDVQVRWYQDGQQVAHNTTEGLFIQHSALHNCSLFSSTLTIANVQQAAAGSWECRVQSDRRNGSLSVHILVLESSAHYCPPHTVSNNKGEFRWPRTLAGITAYLQCNLQATGAALSSGSRGEERRAWRRCERAGLWAQEDYSQCHYQNDITRVLHIINMMPLNLTNAVAMARQLLAYTTEAAIFSDKMDVVYVVQMVEKLGAFVERYRELGGVILELCSNLMLAEEEVLAMAEQEASACSRVVASLLRTGSSQLDGGTAGYSASSYNIALEAHALRARGFSGMTCTLFRKVPADLWVTRKPAARVPHAGQDRRLSFKCNVTSASPTLSLRNAVVEAWIQLPPSLLSERSGSGQSQDPLYRLLFLGFRNGKLFPRAETSSPLANQGKGRTVSAPVILVNIDGHALQSLHELVNVTLRRLPGDKDAVGGSWDSGSLGGRGRWVTDGCRVLSSKGDFMSLSCTALTGYALLTDVSEVKGSSSGTDLLHPVIYSSSIILLLCLLSLMFLYISHRKSIVISSKSRHMLVNLCLHVFLTCVAFVGGVAQTRHAHVCQAVGILLHHSSLATGLWMGVTARNIYKQVTRKAKRYEDPDEPPPPPRPMLRFYLIGGGIPAIVCGITAAANIKNYGSQINAPYCWMAREASLGSFFGPAAFIILVDCVYFLCVRVQLGRRPERRFELREPGEERRGLAAGEAGDSAPVSRGDASPSAWELENEQSFAAQLLGVSLALLLYCGLWVCGAMAVSRDGPLGLVFSCLFGLLALGLGAFMVTHHCFRRRDVLRHCPSACSYRGRSYSQRGNAHPNVNGEDPKLPKSRSSSIESSCTNQSPPCLRSSAHSCKLTNLQAEAAAQSNPNPSPASCSGQALGPDPAPSSIPSPTPSSGSSHHPAPDPLPDTGTTEPSLDSEINMHIAPLEVRRTQKGRVRAPRSCPLSLLREYAYDASTSVEGSERNDPPHLATRGRQTYHSQAQLASILGVLAKTAVAEITKLVDDGSAALRFEMCRSQRENEALKNKLMLMERELRAARGYGEGALDNSLNISFEVQVCDEFREPQRQNVNRLTTTKVTRGRFESSQTRDGDSVSMKTEDYRLQPTTIKREPVDGEQDWPESLLLGEDGLEEDPGRSQSQVEQKISGENACGTSGAAAAGADDGAGPLCGEEDMQPCPAGDPEKELQAELKQEPERRTLTPALPRMKVQCVWSEAGGSGTVQHGGRGGQRDEQMNLDFTAELHRASSGRKSLGNDDSLDAGYEDCEADSEAGSPVNSLSGGELHPFRTQCLGKNDSSDPGDEDFEVDSEAGSPVNNLLDGDLHPNRTLSPKTRHPGPVLRGQRRMRAGERASDHQRPTNFSQPVSRSSGRVYDKKHYCVYCQKGFLKISRHLETVHLSEPDVANAVRFPKNSKERHLRLSQLRNRGDYAHNSTVARTGAGEMVVCRRYGSKPDLRNLRYCLHCKGLYARLFLWKHMKTCKQKPKDGVDDDASKWVSLRGRVSMRSFWALSSPSPDISEELKKFLFSMADDDIFATVMDERCILQLGENMLSRLGKDGRTQDYIRQRLRTVAKLLIEVRKSTPLRNVEDLLIPSNFPYIVTAVKDLAGFDDVANLYRIPSLARRMAYGLHELCCMVEEDALAKGDSDLVQSTSDFKELLRDGWGDLIPAGPRVLLGEAKLDPPLQLRFTQDVKLLNSYLEKKLEDLQSLVRLDPTRLSYGVLTKVVLSQVVLFNRGRRAVLSAMPLTAFTSRDVTPGKPLSDDDSIPQLERKLCRHFARVELRGRGGEKVLVLLKPSLVAAMDLLLLNREACEVPRENRHMFARPGGLSYYEGGACIRQFAEECGAENTDAISSAKLRKHVATILNIISLKESGVLADLFGRDFEASGKHGLLMKAAAAATANDNLQLAELVKALLAMEEETPSEFSGVDDNKIDPREPTSEDDDAEESADEAAASEDPDYVDPPKTSPKRKIPHPKNEYGGPKRKWEKGEVEAVESQLMKFIRTRKVPGKRDCVRCLRAEPRVLKNRTWSALRFYVKNRIAASKKQK</sequence>
<feature type="compositionally biased region" description="Acidic residues" evidence="14">
    <location>
        <begin position="1453"/>
        <end position="1466"/>
    </location>
</feature>
<dbReference type="InterPro" id="IPR001879">
    <property type="entry name" value="GPCR_2_extracellular_dom"/>
</dbReference>
<dbReference type="Gene3D" id="2.60.40.10">
    <property type="entry name" value="Immunoglobulins"/>
    <property type="match status" value="1"/>
</dbReference>
<dbReference type="Pfam" id="PF26588">
    <property type="entry name" value="GAIN_ADGRA3"/>
    <property type="match status" value="1"/>
</dbReference>
<dbReference type="SMART" id="SM00369">
    <property type="entry name" value="LRR_TYP"/>
    <property type="match status" value="3"/>
</dbReference>
<dbReference type="InterPro" id="IPR046338">
    <property type="entry name" value="GAIN_dom_sf"/>
</dbReference>
<dbReference type="Pfam" id="PF13927">
    <property type="entry name" value="Ig_3"/>
    <property type="match status" value="1"/>
</dbReference>
<evidence type="ECO:0000259" key="16">
    <source>
        <dbReference type="PROSITE" id="PS50221"/>
    </source>
</evidence>
<evidence type="ECO:0000313" key="21">
    <source>
        <dbReference type="Proteomes" id="UP001152622"/>
    </source>
</evidence>
<feature type="region of interest" description="Disordered" evidence="14">
    <location>
        <begin position="1002"/>
        <end position="1043"/>
    </location>
</feature>
<feature type="compositionally biased region" description="Acidic residues" evidence="14">
    <location>
        <begin position="2137"/>
        <end position="2157"/>
    </location>
</feature>
<dbReference type="FunFam" id="3.80.10.10:FF:000287">
    <property type="entry name" value="adhesion G protein-coupled receptor A3"/>
    <property type="match status" value="1"/>
</dbReference>
<dbReference type="PROSITE" id="PS50835">
    <property type="entry name" value="IG_LIKE"/>
    <property type="match status" value="1"/>
</dbReference>
<keyword evidence="3" id="KW-0433">Leucine-rich repeat</keyword>
<feature type="region of interest" description="Disordered" evidence="14">
    <location>
        <begin position="1442"/>
        <end position="1564"/>
    </location>
</feature>
<feature type="compositionally biased region" description="Basic and acidic residues" evidence="14">
    <location>
        <begin position="1278"/>
        <end position="1310"/>
    </location>
</feature>
<evidence type="ECO:0000256" key="9">
    <source>
        <dbReference type="ARBA" id="ARBA00023136"/>
    </source>
</evidence>
<dbReference type="InterPro" id="IPR036179">
    <property type="entry name" value="Ig-like_dom_sf"/>
</dbReference>
<organism evidence="20 21">
    <name type="scientific">Synaphobranchus kaupii</name>
    <name type="common">Kaup's arrowtooth eel</name>
    <dbReference type="NCBI Taxonomy" id="118154"/>
    <lineage>
        <taxon>Eukaryota</taxon>
        <taxon>Metazoa</taxon>
        <taxon>Chordata</taxon>
        <taxon>Craniata</taxon>
        <taxon>Vertebrata</taxon>
        <taxon>Euteleostomi</taxon>
        <taxon>Actinopterygii</taxon>
        <taxon>Neopterygii</taxon>
        <taxon>Teleostei</taxon>
        <taxon>Anguilliformes</taxon>
        <taxon>Synaphobranchidae</taxon>
        <taxon>Synaphobranchus</taxon>
    </lineage>
</organism>
<keyword evidence="4 15" id="KW-0812">Transmembrane</keyword>
<evidence type="ECO:0000256" key="14">
    <source>
        <dbReference type="SAM" id="MobiDB-lite"/>
    </source>
</evidence>
<evidence type="ECO:0000259" key="19">
    <source>
        <dbReference type="PROSITE" id="PS50835"/>
    </source>
</evidence>
<dbReference type="InterPro" id="IPR000832">
    <property type="entry name" value="GPCR_2_secretin-like"/>
</dbReference>
<keyword evidence="13" id="KW-0393">Immunoglobulin domain</keyword>
<dbReference type="InterPro" id="IPR051963">
    <property type="entry name" value="Adhesion_GPCR_A"/>
</dbReference>
<dbReference type="Proteomes" id="UP001152622">
    <property type="component" value="Chromosome 16"/>
</dbReference>
<feature type="transmembrane region" description="Helical" evidence="15">
    <location>
        <begin position="855"/>
        <end position="876"/>
    </location>
</feature>
<dbReference type="EMBL" id="JAINUF010000016">
    <property type="protein sequence ID" value="KAJ8339651.1"/>
    <property type="molecule type" value="Genomic_DNA"/>
</dbReference>
<feature type="transmembrane region" description="Helical" evidence="15">
    <location>
        <begin position="700"/>
        <end position="720"/>
    </location>
</feature>
<gene>
    <name evidence="20" type="ORF">SKAU_G00342840</name>
</gene>
<dbReference type="PROSITE" id="PS50227">
    <property type="entry name" value="G_PROTEIN_RECEP_F2_3"/>
    <property type="match status" value="1"/>
</dbReference>
<dbReference type="InterPro" id="IPR003599">
    <property type="entry name" value="Ig_sub"/>
</dbReference>